<sequence>MELKKVTFENIDQLIALEVREDQREFVAPNVLSLAEAYVAVSGGHAAQPFGIYEGGGPVGFVMFGYGSLDDPDEPESAKDSYCLWRFMIDEKHQGRGLGKRALEVCLEYLRERPLGPAYKVWLSYEPENTAARGLYHKFGFVENGEMCGEEIVAVRDL</sequence>
<dbReference type="AlphaFoldDB" id="A0A1Z2XUH0"/>
<protein>
    <submittedName>
        <fullName evidence="2 3">N-acetyltransferase</fullName>
    </submittedName>
</protein>
<dbReference type="CDD" id="cd04301">
    <property type="entry name" value="NAT_SF"/>
    <property type="match status" value="1"/>
</dbReference>
<dbReference type="PANTHER" id="PTHR43617">
    <property type="entry name" value="L-AMINO ACID N-ACETYLTRANSFERASE"/>
    <property type="match status" value="1"/>
</dbReference>
<dbReference type="PANTHER" id="PTHR43617:SF2">
    <property type="entry name" value="UPF0039 PROTEIN SLL0451"/>
    <property type="match status" value="1"/>
</dbReference>
<dbReference type="KEGG" id="amur:ADH66_16235"/>
<dbReference type="Proteomes" id="UP000596035">
    <property type="component" value="Chromosome"/>
</dbReference>
<dbReference type="EMBL" id="CP021422">
    <property type="protein sequence ID" value="ASB42070.1"/>
    <property type="molecule type" value="Genomic_DNA"/>
</dbReference>
<dbReference type="GO" id="GO:0016747">
    <property type="term" value="F:acyltransferase activity, transferring groups other than amino-acyl groups"/>
    <property type="evidence" value="ECO:0007669"/>
    <property type="project" value="InterPro"/>
</dbReference>
<dbReference type="EMBL" id="CP065321">
    <property type="protein sequence ID" value="QQR31339.1"/>
    <property type="molecule type" value="Genomic_DNA"/>
</dbReference>
<dbReference type="Proteomes" id="UP000196710">
    <property type="component" value="Chromosome"/>
</dbReference>
<reference evidence="3 5" key="3">
    <citation type="submission" date="2020-11" db="EMBL/GenBank/DDBJ databases">
        <title>Closed and high quality bacterial genomes of the OMM12 community.</title>
        <authorList>
            <person name="Marbouty M."/>
            <person name="Lamy-Besnier Q."/>
            <person name="Debarbieux L."/>
            <person name="Koszul R."/>
        </authorList>
    </citation>
    <scope>NUCLEOTIDE SEQUENCE [LARGE SCALE GENOMIC DNA]</scope>
    <source>
        <strain evidence="3 5">KB18</strain>
    </source>
</reference>
<dbReference type="InterPro" id="IPR000182">
    <property type="entry name" value="GNAT_dom"/>
</dbReference>
<name>A0A1Z2XUH0_9FIRM</name>
<dbReference type="InterPro" id="IPR016181">
    <property type="entry name" value="Acyl_CoA_acyltransferase"/>
</dbReference>
<dbReference type="InterPro" id="IPR050276">
    <property type="entry name" value="MshD_Acetyltransferase"/>
</dbReference>
<evidence type="ECO:0000313" key="3">
    <source>
        <dbReference type="EMBL" id="QQR31339.1"/>
    </source>
</evidence>
<accession>A0A1Z2XUH0</accession>
<feature type="domain" description="N-acetyltransferase" evidence="1">
    <location>
        <begin position="1"/>
        <end position="158"/>
    </location>
</feature>
<evidence type="ECO:0000313" key="2">
    <source>
        <dbReference type="EMBL" id="ASB42070.1"/>
    </source>
</evidence>
<reference evidence="4" key="2">
    <citation type="submission" date="2017-05" db="EMBL/GenBank/DDBJ databases">
        <title>Improved OligoMM genomes.</title>
        <authorList>
            <person name="Garzetti D."/>
        </authorList>
    </citation>
    <scope>NUCLEOTIDE SEQUENCE [LARGE SCALE GENOMIC DNA]</scope>
    <source>
        <strain evidence="4">KB18</strain>
    </source>
</reference>
<dbReference type="SUPFAM" id="SSF55729">
    <property type="entry name" value="Acyl-CoA N-acyltransferases (Nat)"/>
    <property type="match status" value="1"/>
</dbReference>
<proteinExistence type="predicted"/>
<dbReference type="Pfam" id="PF00583">
    <property type="entry name" value="Acetyltransf_1"/>
    <property type="match status" value="1"/>
</dbReference>
<dbReference type="PROSITE" id="PS51186">
    <property type="entry name" value="GNAT"/>
    <property type="match status" value="1"/>
</dbReference>
<evidence type="ECO:0000313" key="5">
    <source>
        <dbReference type="Proteomes" id="UP000596035"/>
    </source>
</evidence>
<evidence type="ECO:0000259" key="1">
    <source>
        <dbReference type="PROSITE" id="PS51186"/>
    </source>
</evidence>
<keyword evidence="4" id="KW-1185">Reference proteome</keyword>
<organism evidence="3 5">
    <name type="scientific">Acutalibacter muris</name>
    <dbReference type="NCBI Taxonomy" id="1796620"/>
    <lineage>
        <taxon>Bacteria</taxon>
        <taxon>Bacillati</taxon>
        <taxon>Bacillota</taxon>
        <taxon>Clostridia</taxon>
        <taxon>Eubacteriales</taxon>
        <taxon>Acutalibacteraceae</taxon>
        <taxon>Acutalibacter</taxon>
    </lineage>
</organism>
<dbReference type="RefSeq" id="WP_066538703.1">
    <property type="nucleotide sequence ID" value="NZ_CAJTCQ010000001.1"/>
</dbReference>
<gene>
    <name evidence="2" type="ORF">ADH66_16235</name>
    <name evidence="3" type="ORF">I5Q82_06615</name>
</gene>
<dbReference type="Gene3D" id="3.40.630.30">
    <property type="match status" value="1"/>
</dbReference>
<reference evidence="2" key="1">
    <citation type="journal article" date="2017" name="Genome Announc.">
        <title>High-Quality Whole-Genome Sequences of the Oligo-Mouse-Microbiota Bacterial Community.</title>
        <authorList>
            <person name="Garzetti D."/>
            <person name="Brugiroux S."/>
            <person name="Bunk B."/>
            <person name="Pukall R."/>
            <person name="McCoy K.D."/>
            <person name="Macpherson A.J."/>
            <person name="Stecher B."/>
        </authorList>
    </citation>
    <scope>NUCLEOTIDE SEQUENCE</scope>
    <source>
        <strain evidence="2">KB18</strain>
    </source>
</reference>
<evidence type="ECO:0000313" key="4">
    <source>
        <dbReference type="Proteomes" id="UP000196710"/>
    </source>
</evidence>